<dbReference type="EMBL" id="QRGR01000006">
    <property type="protein sequence ID" value="RDV16023.1"/>
    <property type="molecule type" value="Genomic_DNA"/>
</dbReference>
<dbReference type="GO" id="GO:1990961">
    <property type="term" value="P:xenobiotic detoxification by transmembrane export across the plasma membrane"/>
    <property type="evidence" value="ECO:0007669"/>
    <property type="project" value="InterPro"/>
</dbReference>
<dbReference type="NCBIfam" id="NF008314">
    <property type="entry name" value="PRK11102.1"/>
    <property type="match status" value="1"/>
</dbReference>
<feature type="transmembrane region" description="Helical" evidence="8">
    <location>
        <begin position="369"/>
        <end position="388"/>
    </location>
</feature>
<keyword evidence="7 8" id="KW-0472">Membrane</keyword>
<evidence type="ECO:0000256" key="1">
    <source>
        <dbReference type="ARBA" id="ARBA00004651"/>
    </source>
</evidence>
<feature type="transmembrane region" description="Helical" evidence="8">
    <location>
        <begin position="44"/>
        <end position="63"/>
    </location>
</feature>
<dbReference type="RefSeq" id="WP_115564735.1">
    <property type="nucleotide sequence ID" value="NZ_QRGR01000006.1"/>
</dbReference>
<feature type="transmembrane region" description="Helical" evidence="8">
    <location>
        <begin position="75"/>
        <end position="94"/>
    </location>
</feature>
<accession>A0A3D8LF78</accession>
<evidence type="ECO:0000256" key="5">
    <source>
        <dbReference type="ARBA" id="ARBA00022692"/>
    </source>
</evidence>
<dbReference type="InterPro" id="IPR011701">
    <property type="entry name" value="MFS"/>
</dbReference>
<feature type="transmembrane region" description="Helical" evidence="8">
    <location>
        <begin position="100"/>
        <end position="121"/>
    </location>
</feature>
<evidence type="ECO:0000256" key="3">
    <source>
        <dbReference type="ARBA" id="ARBA00022448"/>
    </source>
</evidence>
<dbReference type="Gene3D" id="1.20.1720.10">
    <property type="entry name" value="Multidrug resistance protein D"/>
    <property type="match status" value="1"/>
</dbReference>
<dbReference type="AlphaFoldDB" id="A0A3D8LF78"/>
<dbReference type="InterPro" id="IPR036259">
    <property type="entry name" value="MFS_trans_sf"/>
</dbReference>
<dbReference type="Pfam" id="PF07690">
    <property type="entry name" value="MFS_1"/>
    <property type="match status" value="1"/>
</dbReference>
<feature type="transmembrane region" description="Helical" evidence="8">
    <location>
        <begin position="303"/>
        <end position="322"/>
    </location>
</feature>
<evidence type="ECO:0000256" key="2">
    <source>
        <dbReference type="ARBA" id="ARBA00006236"/>
    </source>
</evidence>
<gene>
    <name evidence="10" type="ORF">DXT99_06530</name>
</gene>
<evidence type="ECO:0000256" key="6">
    <source>
        <dbReference type="ARBA" id="ARBA00022989"/>
    </source>
</evidence>
<dbReference type="GO" id="GO:0005886">
    <property type="term" value="C:plasma membrane"/>
    <property type="evidence" value="ECO:0007669"/>
    <property type="project" value="UniProtKB-SubCell"/>
</dbReference>
<feature type="transmembrane region" description="Helical" evidence="8">
    <location>
        <begin position="248"/>
        <end position="267"/>
    </location>
</feature>
<feature type="transmembrane region" description="Helical" evidence="8">
    <location>
        <begin position="7"/>
        <end position="24"/>
    </location>
</feature>
<dbReference type="CDD" id="cd17320">
    <property type="entry name" value="MFS_MdfA_MDR_like"/>
    <property type="match status" value="1"/>
</dbReference>
<proteinExistence type="inferred from homology"/>
<evidence type="ECO:0000256" key="4">
    <source>
        <dbReference type="ARBA" id="ARBA00022475"/>
    </source>
</evidence>
<evidence type="ECO:0000313" key="10">
    <source>
        <dbReference type="EMBL" id="RDV16023.1"/>
    </source>
</evidence>
<dbReference type="PANTHER" id="PTHR23502">
    <property type="entry name" value="MAJOR FACILITATOR SUPERFAMILY"/>
    <property type="match status" value="1"/>
</dbReference>
<protein>
    <submittedName>
        <fullName evidence="10">Bcr/CflA family drug resistance efflux transporter</fullName>
    </submittedName>
</protein>
<evidence type="ECO:0000259" key="9">
    <source>
        <dbReference type="PROSITE" id="PS50850"/>
    </source>
</evidence>
<dbReference type="Proteomes" id="UP000256708">
    <property type="component" value="Unassembled WGS sequence"/>
</dbReference>
<sequence>MTRKEYFIIVLILGALATISPFSIDMYLPGFPAIAKDLNTSIAQVQLSLTSYLIGISAGQLLYGPLLDRYGRKNPLYVGLVIYLIASLGCAFTTSVESLIAMRFLQALGGCAGMVAAQALVRDLFPVNKTAQAFSLITLVIAVSPMIAPTVGGYVTAAFGWHYVFIILAIITALILLSIHFALPEGRQPDTTMSLRPKPVISNFYTVLKQPQFLVYALVGGIATSAPFAYIAGSADVFMNIYNVSEQMYGWIFAFLAFAMIGSTQLNHILLKKFKSQQIINFTLFYQTAIGILLVAGTWYGWFGMYSLIVLMFIFLTGQGLTNPNATALSLAPFTKHAGSASALMGSFRMAMAGVVSALVSVFHNSTAIPMVSVMTACALGGLVVLTISKRNVRYKASQQEVEEDVSVVM</sequence>
<comment type="similarity">
    <text evidence="2">Belongs to the major facilitator superfamily. Bcr/CmlA family.</text>
</comment>
<feature type="transmembrane region" description="Helical" evidence="8">
    <location>
        <begin position="161"/>
        <end position="183"/>
    </location>
</feature>
<keyword evidence="6 8" id="KW-1133">Transmembrane helix</keyword>
<dbReference type="InterPro" id="IPR004812">
    <property type="entry name" value="Efflux_drug-R_Bcr/CmlA"/>
</dbReference>
<dbReference type="PROSITE" id="PS50850">
    <property type="entry name" value="MFS"/>
    <property type="match status" value="1"/>
</dbReference>
<dbReference type="GO" id="GO:0042910">
    <property type="term" value="F:xenobiotic transmembrane transporter activity"/>
    <property type="evidence" value="ECO:0007669"/>
    <property type="project" value="InterPro"/>
</dbReference>
<keyword evidence="4" id="KW-1003">Cell membrane</keyword>
<feature type="transmembrane region" description="Helical" evidence="8">
    <location>
        <begin position="133"/>
        <end position="155"/>
    </location>
</feature>
<evidence type="ECO:0000256" key="8">
    <source>
        <dbReference type="SAM" id="Phobius"/>
    </source>
</evidence>
<reference evidence="11" key="1">
    <citation type="submission" date="2018-08" db="EMBL/GenBank/DDBJ databases">
        <authorList>
            <person name="Liu Z.-W."/>
            <person name="Du Z.-J."/>
        </authorList>
    </citation>
    <scope>NUCLEOTIDE SEQUENCE [LARGE SCALE GENOMIC DNA]</scope>
    <source>
        <strain evidence="11">H4X</strain>
    </source>
</reference>
<dbReference type="FunFam" id="1.20.1720.10:FF:000005">
    <property type="entry name" value="Bcr/CflA family efflux transporter"/>
    <property type="match status" value="1"/>
</dbReference>
<dbReference type="OrthoDB" id="9800416at2"/>
<comment type="caution">
    <text evidence="10">The sequence shown here is derived from an EMBL/GenBank/DDBJ whole genome shotgun (WGS) entry which is preliminary data.</text>
</comment>
<dbReference type="GO" id="GO:0015385">
    <property type="term" value="F:sodium:proton antiporter activity"/>
    <property type="evidence" value="ECO:0007669"/>
    <property type="project" value="TreeGrafter"/>
</dbReference>
<name>A0A3D8LF78_9BACT</name>
<dbReference type="NCBIfam" id="TIGR00710">
    <property type="entry name" value="efflux_Bcr_CflA"/>
    <property type="match status" value="1"/>
</dbReference>
<dbReference type="InterPro" id="IPR020846">
    <property type="entry name" value="MFS_dom"/>
</dbReference>
<organism evidence="10 11">
    <name type="scientific">Pontibacter diazotrophicus</name>
    <dbReference type="NCBI Taxonomy" id="1400979"/>
    <lineage>
        <taxon>Bacteria</taxon>
        <taxon>Pseudomonadati</taxon>
        <taxon>Bacteroidota</taxon>
        <taxon>Cytophagia</taxon>
        <taxon>Cytophagales</taxon>
        <taxon>Hymenobacteraceae</taxon>
        <taxon>Pontibacter</taxon>
    </lineage>
</organism>
<dbReference type="SUPFAM" id="SSF103473">
    <property type="entry name" value="MFS general substrate transporter"/>
    <property type="match status" value="1"/>
</dbReference>
<evidence type="ECO:0000313" key="11">
    <source>
        <dbReference type="Proteomes" id="UP000256708"/>
    </source>
</evidence>
<keyword evidence="3" id="KW-0813">Transport</keyword>
<dbReference type="PANTHER" id="PTHR23502:SF132">
    <property type="entry name" value="POLYAMINE TRANSPORTER 2-RELATED"/>
    <property type="match status" value="1"/>
</dbReference>
<comment type="subcellular location">
    <subcellularLocation>
        <location evidence="1">Cell membrane</location>
        <topology evidence="1">Multi-pass membrane protein</topology>
    </subcellularLocation>
</comment>
<feature type="transmembrane region" description="Helical" evidence="8">
    <location>
        <begin position="213"/>
        <end position="233"/>
    </location>
</feature>
<evidence type="ECO:0000256" key="7">
    <source>
        <dbReference type="ARBA" id="ARBA00023136"/>
    </source>
</evidence>
<feature type="domain" description="Major facilitator superfamily (MFS) profile" evidence="9">
    <location>
        <begin position="9"/>
        <end position="393"/>
    </location>
</feature>
<keyword evidence="5 8" id="KW-0812">Transmembrane</keyword>
<keyword evidence="11" id="KW-1185">Reference proteome</keyword>